<evidence type="ECO:0000256" key="2">
    <source>
        <dbReference type="SAM" id="Coils"/>
    </source>
</evidence>
<gene>
    <name evidence="4" type="ORF">APICC_02848</name>
</gene>
<keyword evidence="1 2" id="KW-0175">Coiled coil</keyword>
<feature type="coiled-coil region" evidence="2">
    <location>
        <begin position="349"/>
        <end position="415"/>
    </location>
</feature>
<organism evidence="4 5">
    <name type="scientific">Apis cerana cerana</name>
    <name type="common">Oriental honeybee</name>
    <dbReference type="NCBI Taxonomy" id="94128"/>
    <lineage>
        <taxon>Eukaryota</taxon>
        <taxon>Metazoa</taxon>
        <taxon>Ecdysozoa</taxon>
        <taxon>Arthropoda</taxon>
        <taxon>Hexapoda</taxon>
        <taxon>Insecta</taxon>
        <taxon>Pterygota</taxon>
        <taxon>Neoptera</taxon>
        <taxon>Endopterygota</taxon>
        <taxon>Hymenoptera</taxon>
        <taxon>Apocrita</taxon>
        <taxon>Aculeata</taxon>
        <taxon>Apoidea</taxon>
        <taxon>Anthophila</taxon>
        <taxon>Apidae</taxon>
        <taxon>Apis</taxon>
    </lineage>
</organism>
<evidence type="ECO:0000313" key="5">
    <source>
        <dbReference type="Proteomes" id="UP000242457"/>
    </source>
</evidence>
<dbReference type="OrthoDB" id="6766775at2759"/>
<dbReference type="InterPro" id="IPR051876">
    <property type="entry name" value="ODA-DC/CCD"/>
</dbReference>
<feature type="domain" description="ODAD1 central coiled coil region" evidence="3">
    <location>
        <begin position="147"/>
        <end position="229"/>
    </location>
</feature>
<feature type="coiled-coil region" evidence="2">
    <location>
        <begin position="16"/>
        <end position="129"/>
    </location>
</feature>
<dbReference type="InterPro" id="IPR049258">
    <property type="entry name" value="ODAD1_CC"/>
</dbReference>
<dbReference type="Pfam" id="PF21773">
    <property type="entry name" value="ODAD1_CC"/>
    <property type="match status" value="2"/>
</dbReference>
<dbReference type="PANTHER" id="PTHR21694">
    <property type="entry name" value="COILED-COIL DOMAIN-CONTAINING PROTEIN 63"/>
    <property type="match status" value="1"/>
</dbReference>
<dbReference type="PANTHER" id="PTHR21694:SF18">
    <property type="entry name" value="COILED-COIL DOMAIN-CONTAINING PROTEIN 63"/>
    <property type="match status" value="1"/>
</dbReference>
<sequence>MARKTMQHILDETELETIAQNELSRLKRQFRIMENDRSICAEDAKLQLRKQINMINRLEYEKAELVLRIKTASAKTFTRKEEKMEEKLKCVLTSQTQYDEMIKNEKQEIEEVNVEIRKLSKEIETIRRKIKTDVQLKEMYIRDENIVYMLENRLEVATKRFNIAVAINTKLRDEIEDKLKERLHFTTLWNKLINQLNTGKQIINDLVEQATIAFNQRDEELNKIQALRESVYINNKSIIYTSNYLINNMGLRDLRNHISEMCELQRTMDNEMKLQEFLGIKGQHREMSDLNEKRAAERKASMEYKQSKIETYKNILHTIKEFIGEQNNDKLIAKFIKQEEENFALFSYVNELNDELESLNSRIDQLTIAIQEAQTLNDRISYEQTQTLEQLKTELEEQTALADAAEENLAQCDDVLEKLLKGIDSLFKAIRCDNSPILRLLGDNEQITMSNVMLYLGIIEKQITQMFHKVYWLDRATKTQQLRIDEERRPRLKVPPIEYIAPTQPCALCVEKEELQIVSEGLEHPLTREAATKKLKQRLDEDYSELLHNISGCHLPAARKIIQKRYQ</sequence>
<proteinExistence type="predicted"/>
<keyword evidence="5" id="KW-1185">Reference proteome</keyword>
<protein>
    <submittedName>
        <fullName evidence="4">Coiled-coil domain-containing protein</fullName>
    </submittedName>
</protein>
<dbReference type="Proteomes" id="UP000242457">
    <property type="component" value="Unassembled WGS sequence"/>
</dbReference>
<evidence type="ECO:0000259" key="3">
    <source>
        <dbReference type="Pfam" id="PF21773"/>
    </source>
</evidence>
<dbReference type="AlphaFoldDB" id="A0A2A3ERG2"/>
<feature type="domain" description="ODAD1 central coiled coil region" evidence="3">
    <location>
        <begin position="251"/>
        <end position="443"/>
    </location>
</feature>
<dbReference type="STRING" id="94128.A0A2A3ERG2"/>
<evidence type="ECO:0000313" key="4">
    <source>
        <dbReference type="EMBL" id="PBC34355.1"/>
    </source>
</evidence>
<reference evidence="4 5" key="1">
    <citation type="submission" date="2014-07" db="EMBL/GenBank/DDBJ databases">
        <title>Genomic and transcriptomic analysis on Apis cerana provide comprehensive insights into honey bee biology.</title>
        <authorList>
            <person name="Diao Q."/>
            <person name="Sun L."/>
            <person name="Zheng H."/>
            <person name="Zheng H."/>
            <person name="Xu S."/>
            <person name="Wang S."/>
            <person name="Zeng Z."/>
            <person name="Hu F."/>
            <person name="Su S."/>
            <person name="Wu J."/>
        </authorList>
    </citation>
    <scope>NUCLEOTIDE SEQUENCE [LARGE SCALE GENOMIC DNA]</scope>
    <source>
        <tissue evidence="4">Pupae without intestine</tissue>
    </source>
</reference>
<accession>A0A2A3ERG2</accession>
<evidence type="ECO:0000256" key="1">
    <source>
        <dbReference type="ARBA" id="ARBA00023054"/>
    </source>
</evidence>
<name>A0A2A3ERG2_APICC</name>
<dbReference type="EMBL" id="KZ288192">
    <property type="protein sequence ID" value="PBC34355.1"/>
    <property type="molecule type" value="Genomic_DNA"/>
</dbReference>